<evidence type="ECO:0000313" key="2">
    <source>
        <dbReference type="EMBL" id="AAK79117.1"/>
    </source>
</evidence>
<dbReference type="PIR" id="B97041">
    <property type="entry name" value="B97041"/>
</dbReference>
<sequence>MKGMHDLLQRPFYNSIGSITYSIVVCKFSIVKMLFSIFLILKNYDKTIHKRIYIVLIYPCSLITRMKNIFKIKLIHYYKIIKMTSK</sequence>
<gene>
    <name evidence="2" type="ordered locus">CA_C1145</name>
</gene>
<keyword evidence="1" id="KW-0472">Membrane</keyword>
<organism evidence="2 3">
    <name type="scientific">Clostridium acetobutylicum (strain ATCC 824 / DSM 792 / JCM 1419 / IAM 19013 / LMG 5710 / NBRC 13948 / NRRL B-527 / VKM B-1787 / 2291 / W)</name>
    <dbReference type="NCBI Taxonomy" id="272562"/>
    <lineage>
        <taxon>Bacteria</taxon>
        <taxon>Bacillati</taxon>
        <taxon>Bacillota</taxon>
        <taxon>Clostridia</taxon>
        <taxon>Eubacteriales</taxon>
        <taxon>Clostridiaceae</taxon>
        <taxon>Clostridium</taxon>
    </lineage>
</organism>
<dbReference type="Proteomes" id="UP000000814">
    <property type="component" value="Chromosome"/>
</dbReference>
<reference evidence="2 3" key="1">
    <citation type="journal article" date="2001" name="J. Bacteriol.">
        <title>Genome sequence and comparative analysis of the solvent-producing bacterium Clostridium acetobutylicum.</title>
        <authorList>
            <person name="Nolling J."/>
            <person name="Breton G."/>
            <person name="Omelchenko M.V."/>
            <person name="Makarova K.S."/>
            <person name="Zeng Q."/>
            <person name="Gibson R."/>
            <person name="Lee H.M."/>
            <person name="Dubois J."/>
            <person name="Qiu D."/>
            <person name="Hitti J."/>
            <person name="Wolf Y.I."/>
            <person name="Tatusov R.L."/>
            <person name="Sabathe F."/>
            <person name="Doucette-Stamm L."/>
            <person name="Soucaille P."/>
            <person name="Daly M.J."/>
            <person name="Bennett G.N."/>
            <person name="Koonin E.V."/>
            <person name="Smith D.R."/>
        </authorList>
    </citation>
    <scope>NUCLEOTIDE SEQUENCE [LARGE SCALE GENOMIC DNA]</scope>
    <source>
        <strain evidence="3">ATCC 824 / DSM 792 / JCM 1419 / LMG 5710 / VKM B-1787</strain>
    </source>
</reference>
<keyword evidence="1" id="KW-1133">Transmembrane helix</keyword>
<feature type="transmembrane region" description="Helical" evidence="1">
    <location>
        <begin position="20"/>
        <end position="41"/>
    </location>
</feature>
<keyword evidence="3" id="KW-1185">Reference proteome</keyword>
<dbReference type="AlphaFoldDB" id="Q97JX8"/>
<accession>Q97JX8</accession>
<dbReference type="HOGENOM" id="CLU_2492275_0_0_9"/>
<name>Q97JX8_CLOAB</name>
<proteinExistence type="predicted"/>
<protein>
    <submittedName>
        <fullName evidence="2">Uncharacterized protein</fullName>
    </submittedName>
</protein>
<evidence type="ECO:0000313" key="3">
    <source>
        <dbReference type="Proteomes" id="UP000000814"/>
    </source>
</evidence>
<dbReference type="STRING" id="272562.CA_C1145"/>
<dbReference type="KEGG" id="cac:CA_C1145"/>
<keyword evidence="1" id="KW-0812">Transmembrane</keyword>
<evidence type="ECO:0000256" key="1">
    <source>
        <dbReference type="SAM" id="Phobius"/>
    </source>
</evidence>
<dbReference type="EMBL" id="AE001437">
    <property type="protein sequence ID" value="AAK79117.1"/>
    <property type="molecule type" value="Genomic_DNA"/>
</dbReference>